<comment type="caution">
    <text evidence="1">The sequence shown here is derived from an EMBL/GenBank/DDBJ whole genome shotgun (WGS) entry which is preliminary data.</text>
</comment>
<evidence type="ECO:0000313" key="1">
    <source>
        <dbReference type="EMBL" id="MED6219647.1"/>
    </source>
</evidence>
<keyword evidence="2" id="KW-1185">Reference proteome</keyword>
<dbReference type="Proteomes" id="UP001341840">
    <property type="component" value="Unassembled WGS sequence"/>
</dbReference>
<dbReference type="EMBL" id="JASCZI010272051">
    <property type="protein sequence ID" value="MED6219647.1"/>
    <property type="molecule type" value="Genomic_DNA"/>
</dbReference>
<protein>
    <submittedName>
        <fullName evidence="1">Uncharacterized protein</fullName>
    </submittedName>
</protein>
<organism evidence="1 2">
    <name type="scientific">Stylosanthes scabra</name>
    <dbReference type="NCBI Taxonomy" id="79078"/>
    <lineage>
        <taxon>Eukaryota</taxon>
        <taxon>Viridiplantae</taxon>
        <taxon>Streptophyta</taxon>
        <taxon>Embryophyta</taxon>
        <taxon>Tracheophyta</taxon>
        <taxon>Spermatophyta</taxon>
        <taxon>Magnoliopsida</taxon>
        <taxon>eudicotyledons</taxon>
        <taxon>Gunneridae</taxon>
        <taxon>Pentapetalae</taxon>
        <taxon>rosids</taxon>
        <taxon>fabids</taxon>
        <taxon>Fabales</taxon>
        <taxon>Fabaceae</taxon>
        <taxon>Papilionoideae</taxon>
        <taxon>50 kb inversion clade</taxon>
        <taxon>dalbergioids sensu lato</taxon>
        <taxon>Dalbergieae</taxon>
        <taxon>Pterocarpus clade</taxon>
        <taxon>Stylosanthes</taxon>
    </lineage>
</organism>
<sequence length="132" mass="14359">MWPHALTVQSHKTKKCNLAAARHDLTVRPHGLKIQIWMVSITTMPPHGFTRAVARVVPPHGPPVRPRGGTSYSQSQLCNTRVPARLTPCDRTRPKCEHNGPQDRACGRMSGSCGRTAGCGRTVTVAALKECS</sequence>
<reference evidence="1 2" key="1">
    <citation type="journal article" date="2023" name="Plants (Basel)">
        <title>Bridging the Gap: Combining Genomics and Transcriptomics Approaches to Understand Stylosanthes scabra, an Orphan Legume from the Brazilian Caatinga.</title>
        <authorList>
            <person name="Ferreira-Neto J.R.C."/>
            <person name="da Silva M.D."/>
            <person name="Binneck E."/>
            <person name="de Melo N.F."/>
            <person name="da Silva R.H."/>
            <person name="de Melo A.L.T.M."/>
            <person name="Pandolfi V."/>
            <person name="Bustamante F.O."/>
            <person name="Brasileiro-Vidal A.C."/>
            <person name="Benko-Iseppon A.M."/>
        </authorList>
    </citation>
    <scope>NUCLEOTIDE SEQUENCE [LARGE SCALE GENOMIC DNA]</scope>
    <source>
        <tissue evidence="1">Leaves</tissue>
    </source>
</reference>
<evidence type="ECO:0000313" key="2">
    <source>
        <dbReference type="Proteomes" id="UP001341840"/>
    </source>
</evidence>
<name>A0ABU6ZAN9_9FABA</name>
<gene>
    <name evidence="1" type="ORF">PIB30_037713</name>
</gene>
<proteinExistence type="predicted"/>
<accession>A0ABU6ZAN9</accession>